<dbReference type="Proteomes" id="UP000678499">
    <property type="component" value="Unassembled WGS sequence"/>
</dbReference>
<reference evidence="3" key="1">
    <citation type="submission" date="2020-11" db="EMBL/GenBank/DDBJ databases">
        <authorList>
            <person name="Tran Van P."/>
        </authorList>
    </citation>
    <scope>NUCLEOTIDE SEQUENCE</scope>
</reference>
<accession>A0A7R9BFA3</accession>
<evidence type="ECO:0000256" key="2">
    <source>
        <dbReference type="SAM" id="SignalP"/>
    </source>
</evidence>
<evidence type="ECO:0000313" key="4">
    <source>
        <dbReference type="Proteomes" id="UP000678499"/>
    </source>
</evidence>
<proteinExistence type="predicted"/>
<dbReference type="EMBL" id="CAJPEX010000216">
    <property type="protein sequence ID" value="CAG0914320.1"/>
    <property type="molecule type" value="Genomic_DNA"/>
</dbReference>
<keyword evidence="1" id="KW-0812">Transmembrane</keyword>
<gene>
    <name evidence="3" type="ORF">NMOB1V02_LOCUS2020</name>
</gene>
<keyword evidence="1" id="KW-0472">Membrane</keyword>
<feature type="chain" id="PRO_5036210002" evidence="2">
    <location>
        <begin position="24"/>
        <end position="188"/>
    </location>
</feature>
<protein>
    <submittedName>
        <fullName evidence="3">Uncharacterized protein</fullName>
    </submittedName>
</protein>
<dbReference type="AlphaFoldDB" id="A0A7R9BFA3"/>
<keyword evidence="1" id="KW-1133">Transmembrane helix</keyword>
<keyword evidence="4" id="KW-1185">Reference proteome</keyword>
<evidence type="ECO:0000256" key="1">
    <source>
        <dbReference type="SAM" id="Phobius"/>
    </source>
</evidence>
<sequence length="188" mass="22070">MAPHYRLLRLLFLEAFLLKVALARSISEIDYAVYEPKSFNIEKDVGFSSGDEGFEVEEDVPGVDVNVFVPVDGVDNDVANRTIDNCFLQITAKLIYRKNYRWWADHPEYAWLFILGGLTIFTLVVLFMLCICYYLVYRYFCIDLLSCDLFEEDIARYCADDAPTYPSKLQWIEDYCDKHRRCRDRGYV</sequence>
<feature type="signal peptide" evidence="2">
    <location>
        <begin position="1"/>
        <end position="23"/>
    </location>
</feature>
<evidence type="ECO:0000313" key="3">
    <source>
        <dbReference type="EMBL" id="CAD7274168.1"/>
    </source>
</evidence>
<keyword evidence="2" id="KW-0732">Signal</keyword>
<name>A0A7R9BFA3_9CRUS</name>
<organism evidence="3">
    <name type="scientific">Notodromas monacha</name>
    <dbReference type="NCBI Taxonomy" id="399045"/>
    <lineage>
        <taxon>Eukaryota</taxon>
        <taxon>Metazoa</taxon>
        <taxon>Ecdysozoa</taxon>
        <taxon>Arthropoda</taxon>
        <taxon>Crustacea</taxon>
        <taxon>Oligostraca</taxon>
        <taxon>Ostracoda</taxon>
        <taxon>Podocopa</taxon>
        <taxon>Podocopida</taxon>
        <taxon>Cypridocopina</taxon>
        <taxon>Cypridoidea</taxon>
        <taxon>Cyprididae</taxon>
        <taxon>Notodromas</taxon>
    </lineage>
</organism>
<feature type="transmembrane region" description="Helical" evidence="1">
    <location>
        <begin position="109"/>
        <end position="136"/>
    </location>
</feature>
<dbReference type="EMBL" id="OA882253">
    <property type="protein sequence ID" value="CAD7274168.1"/>
    <property type="molecule type" value="Genomic_DNA"/>
</dbReference>